<evidence type="ECO:0000256" key="4">
    <source>
        <dbReference type="ARBA" id="ARBA00022554"/>
    </source>
</evidence>
<keyword evidence="7" id="KW-0479">Metal-binding</keyword>
<dbReference type="PRINTS" id="PR00121">
    <property type="entry name" value="NAKATPASE"/>
</dbReference>
<dbReference type="Pfam" id="PF00690">
    <property type="entry name" value="Cation_ATPase_N"/>
    <property type="match status" value="1"/>
</dbReference>
<evidence type="ECO:0000256" key="5">
    <source>
        <dbReference type="ARBA" id="ARBA00022568"/>
    </source>
</evidence>
<keyword evidence="13 18" id="KW-1133">Transmembrane helix</keyword>
<protein>
    <recommendedName>
        <fullName evidence="16">Calcium-transporting ATPase 2</fullName>
        <ecNumber evidence="2">7.2.2.10</ecNumber>
    </recommendedName>
</protein>
<dbReference type="PANTHER" id="PTHR24093">
    <property type="entry name" value="CATION TRANSPORTING ATPASE"/>
    <property type="match status" value="1"/>
</dbReference>
<feature type="transmembrane region" description="Helical" evidence="18">
    <location>
        <begin position="1063"/>
        <end position="1081"/>
    </location>
</feature>
<feature type="transmembrane region" description="Helical" evidence="18">
    <location>
        <begin position="1133"/>
        <end position="1154"/>
    </location>
</feature>
<dbReference type="Pfam" id="PF13246">
    <property type="entry name" value="Cation_ATPase"/>
    <property type="match status" value="1"/>
</dbReference>
<evidence type="ECO:0000256" key="16">
    <source>
        <dbReference type="ARBA" id="ARBA00067965"/>
    </source>
</evidence>
<feature type="transmembrane region" description="Helical" evidence="18">
    <location>
        <begin position="164"/>
        <end position="186"/>
    </location>
</feature>
<dbReference type="InterPro" id="IPR023298">
    <property type="entry name" value="ATPase_P-typ_TM_dom_sf"/>
</dbReference>
<keyword evidence="21" id="KW-1185">Reference proteome</keyword>
<dbReference type="SUPFAM" id="SSF81665">
    <property type="entry name" value="Calcium ATPase, transmembrane domain M"/>
    <property type="match status" value="1"/>
</dbReference>
<dbReference type="Gene3D" id="1.20.1110.10">
    <property type="entry name" value="Calcium-transporting ATPase, transmembrane domain"/>
    <property type="match status" value="2"/>
</dbReference>
<evidence type="ECO:0000256" key="12">
    <source>
        <dbReference type="ARBA" id="ARBA00022967"/>
    </source>
</evidence>
<dbReference type="InterPro" id="IPR006068">
    <property type="entry name" value="ATPase_P-typ_cation-transptr_C"/>
</dbReference>
<dbReference type="SUPFAM" id="SSF81660">
    <property type="entry name" value="Metal cation-transporting ATPase, ATP-binding domain N"/>
    <property type="match status" value="1"/>
</dbReference>
<dbReference type="FunFam" id="2.70.150.10:FF:000028">
    <property type="entry name" value="Calcium-transporting ATPase"/>
    <property type="match status" value="1"/>
</dbReference>
<keyword evidence="10" id="KW-0067">ATP-binding</keyword>
<proteinExistence type="predicted"/>
<dbReference type="Pfam" id="PF00689">
    <property type="entry name" value="Cation_ATPase_C"/>
    <property type="match status" value="1"/>
</dbReference>
<dbReference type="SMART" id="SM00831">
    <property type="entry name" value="Cation_ATPase_N"/>
    <property type="match status" value="1"/>
</dbReference>
<evidence type="ECO:0000256" key="9">
    <source>
        <dbReference type="ARBA" id="ARBA00022837"/>
    </source>
</evidence>
<evidence type="ECO:0000256" key="15">
    <source>
        <dbReference type="ARBA" id="ARBA00023136"/>
    </source>
</evidence>
<keyword evidence="12" id="KW-1278">Translocase</keyword>
<dbReference type="PROSITE" id="PS00154">
    <property type="entry name" value="ATPASE_E1_E2"/>
    <property type="match status" value="1"/>
</dbReference>
<dbReference type="OrthoDB" id="3352408at2759"/>
<feature type="compositionally biased region" description="Polar residues" evidence="17">
    <location>
        <begin position="1307"/>
        <end position="1316"/>
    </location>
</feature>
<evidence type="ECO:0000256" key="17">
    <source>
        <dbReference type="SAM" id="MobiDB-lite"/>
    </source>
</evidence>
<sequence>MADKEEHNGTAVDSAGHAGPFPFSAENLQHLFDPKSTSKLAELGGVDGLCRGLKVDPSVGLSADDGHTPLGSVAVGGTTGSLDSTPLVGDKSVSSGAHSAAFADRISAFGGNVLPEAKSQSLIQLMIAAFQDKILILLTIAAFVSLAVGLYEDLNPSRDPKEPQIHWIEGVAIILAVVIVVLAGSINDYQKEKQFRALNAKKDDRQVKLFRSGATQLVSVYDVVVGDILILDPGEVVPVDGVLVQYSNLKCDESAATGESDAVKKGPQDPFVISGGKVIEGVGRCVVCAVGEHSFFGKTMLGLRTEAEDTPLQAKLDGLAGKIAKLGASAALLMLIVLILKYVITIVTNEGFGSNCIAQECATEAVARIINIVISAITIVVVAVPEGLPLAVTLALAFATTRMLKDNNLVRVLAACETMGGATTVCSDKTGTLTQNRMTVVKGVLGRHAHFAGDIEIKSLRARLRSTTVSPGASTGKFPRPLPGEGLLDVFLESVAVNSSAFEGTENGARAFVGSKTEVALLDWMEKVGGNVDFKGYRDAAWKEQVCVYPFASERKSMATIFKIDRNTKQPAEPENIGRGRYFYRVYIKGASEIVLGYCSHAALLPLSYTPPADHEKGPYIGEDPKLAGGSVVPLDEKASKDYIKLITSYADQSLRTICLAYRDIEEDEFNALVKGEILTAYRVEDARSKAEERKSMDRNPDAEVALELGVEPESLGLTTMSPVDSPSDDDANPDLKELLSSDAALDILCHQSCVCLGIVGIEDPLRPGVTEAVKDCQNAGVIVRMVTGDNISTARAIATQCGIYQKGFGLCMEGSVFRALPQAQMDAIIPRLQVLARSSPTDKQILVGRLKALGETVAVTGDGTNDGPALKMADVGFSMGIAGTEVAKEASAIILMDDNFASIVKAMMWGRSVNDSVKKFLQFQLTVNITAVLLTFISAVSDGNQSSVLTAVQLLFVNLIMDTLAALALATDSPTREILNRPPENKQAPLITRSMWKMIICQAIFQVTVGMVLIYAGPTIFRFPWLSLVGGLSAGTEFTAPPTGWTGTMEEFKKELEHERRALSTIVFNTFVLMQVFNMINTRRVDNNINVFKGIFSNWIFLSIFVGVIAVQILIVFFGGEAFKVQPISGPQWAVCIIVGLFALPIGLVARLMPDDVFFWWTMFLPHKRSDAVDMSEVRSSDDFLAVGPSGHVVLYPQGHAPIRAELANPRLRSLAAKPILPGSPVAKLRAIAIEAGAQKGIFRTVDASSSPRPYRDRWSLATSSESSRRGSAPSVKSIAASTSQRREQPEPSRGWTVAKKAMRQGTLTNPLQEP</sequence>
<evidence type="ECO:0000313" key="21">
    <source>
        <dbReference type="Proteomes" id="UP000070544"/>
    </source>
</evidence>
<dbReference type="Proteomes" id="UP000070544">
    <property type="component" value="Unassembled WGS sequence"/>
</dbReference>
<dbReference type="InterPro" id="IPR008250">
    <property type="entry name" value="ATPase_P-typ_transduc_dom_A_sf"/>
</dbReference>
<dbReference type="InterPro" id="IPR023299">
    <property type="entry name" value="ATPase_P-typ_cyto_dom_N"/>
</dbReference>
<gene>
    <name evidence="20" type="ORF">M427DRAFT_74298</name>
</gene>
<reference evidence="20 21" key="1">
    <citation type="journal article" date="2015" name="Genome Biol. Evol.">
        <title>Phylogenomic analyses indicate that early fungi evolved digesting cell walls of algal ancestors of land plants.</title>
        <authorList>
            <person name="Chang Y."/>
            <person name="Wang S."/>
            <person name="Sekimoto S."/>
            <person name="Aerts A.L."/>
            <person name="Choi C."/>
            <person name="Clum A."/>
            <person name="LaButti K.M."/>
            <person name="Lindquist E.A."/>
            <person name="Yee Ngan C."/>
            <person name="Ohm R.A."/>
            <person name="Salamov A.A."/>
            <person name="Grigoriev I.V."/>
            <person name="Spatafora J.W."/>
            <person name="Berbee M.L."/>
        </authorList>
    </citation>
    <scope>NUCLEOTIDE SEQUENCE [LARGE SCALE GENOMIC DNA]</scope>
    <source>
        <strain evidence="20 21">JEL478</strain>
    </source>
</reference>
<evidence type="ECO:0000256" key="13">
    <source>
        <dbReference type="ARBA" id="ARBA00022989"/>
    </source>
</evidence>
<dbReference type="InterPro" id="IPR044492">
    <property type="entry name" value="P_typ_ATPase_HD_dom"/>
</dbReference>
<feature type="transmembrane region" description="Helical" evidence="18">
    <location>
        <begin position="921"/>
        <end position="940"/>
    </location>
</feature>
<organism evidence="20 21">
    <name type="scientific">Gonapodya prolifera (strain JEL478)</name>
    <name type="common">Monoblepharis prolifera</name>
    <dbReference type="NCBI Taxonomy" id="1344416"/>
    <lineage>
        <taxon>Eukaryota</taxon>
        <taxon>Fungi</taxon>
        <taxon>Fungi incertae sedis</taxon>
        <taxon>Chytridiomycota</taxon>
        <taxon>Chytridiomycota incertae sedis</taxon>
        <taxon>Monoblepharidomycetes</taxon>
        <taxon>Monoblepharidales</taxon>
        <taxon>Gonapodyaceae</taxon>
        <taxon>Gonapodya</taxon>
    </lineage>
</organism>
<dbReference type="InterPro" id="IPR018303">
    <property type="entry name" value="ATPase_P-typ_P_site"/>
</dbReference>
<accession>A0A139A0Q7</accession>
<feature type="transmembrane region" description="Helical" evidence="18">
    <location>
        <begin position="134"/>
        <end position="152"/>
    </location>
</feature>
<evidence type="ECO:0000256" key="14">
    <source>
        <dbReference type="ARBA" id="ARBA00023065"/>
    </source>
</evidence>
<keyword evidence="6 18" id="KW-0812">Transmembrane</keyword>
<keyword evidence="14" id="KW-0406">Ion transport</keyword>
<keyword evidence="11" id="KW-0460">Magnesium</keyword>
<dbReference type="SFLD" id="SFLDF00027">
    <property type="entry name" value="p-type_atpase"/>
    <property type="match status" value="1"/>
</dbReference>
<dbReference type="GO" id="GO:0005388">
    <property type="term" value="F:P-type calcium transporter activity"/>
    <property type="evidence" value="ECO:0007669"/>
    <property type="project" value="UniProtKB-EC"/>
</dbReference>
<dbReference type="EMBL" id="KQ965830">
    <property type="protein sequence ID" value="KXS10322.1"/>
    <property type="molecule type" value="Genomic_DNA"/>
</dbReference>
<dbReference type="Pfam" id="PF00702">
    <property type="entry name" value="Hydrolase"/>
    <property type="match status" value="1"/>
</dbReference>
<dbReference type="InterPro" id="IPR004014">
    <property type="entry name" value="ATPase_P-typ_cation-transptr_N"/>
</dbReference>
<dbReference type="Gene3D" id="2.70.150.10">
    <property type="entry name" value="Calcium-transporting ATPase, cytoplasmic transduction domain A"/>
    <property type="match status" value="1"/>
</dbReference>
<feature type="compositionally biased region" description="Low complexity" evidence="17">
    <location>
        <begin position="1261"/>
        <end position="1276"/>
    </location>
</feature>
<feature type="domain" description="Cation-transporting P-type ATPase N-terminal" evidence="19">
    <location>
        <begin position="42"/>
        <end position="150"/>
    </location>
</feature>
<dbReference type="OMA" id="RRSVVFN"/>
<dbReference type="InterPro" id="IPR059000">
    <property type="entry name" value="ATPase_P-type_domA"/>
</dbReference>
<evidence type="ECO:0000259" key="19">
    <source>
        <dbReference type="SMART" id="SM00831"/>
    </source>
</evidence>
<keyword evidence="8" id="KW-0547">Nucleotide-binding</keyword>
<dbReference type="CDD" id="cd02081">
    <property type="entry name" value="P-type_ATPase_Ca_PMCA-like"/>
    <property type="match status" value="1"/>
</dbReference>
<comment type="subcellular location">
    <subcellularLocation>
        <location evidence="1">Vacuole membrane</location>
        <topology evidence="1">Multi-pass membrane protein</topology>
    </subcellularLocation>
</comment>
<evidence type="ECO:0000256" key="3">
    <source>
        <dbReference type="ARBA" id="ARBA00022448"/>
    </source>
</evidence>
<dbReference type="NCBIfam" id="TIGR01494">
    <property type="entry name" value="ATPase_P-type"/>
    <property type="match status" value="2"/>
</dbReference>
<evidence type="ECO:0000256" key="8">
    <source>
        <dbReference type="ARBA" id="ARBA00022741"/>
    </source>
</evidence>
<dbReference type="InterPro" id="IPR001757">
    <property type="entry name" value="P_typ_ATPase"/>
</dbReference>
<keyword evidence="5" id="KW-0109">Calcium transport</keyword>
<dbReference type="GO" id="GO:0006874">
    <property type="term" value="P:intracellular calcium ion homeostasis"/>
    <property type="evidence" value="ECO:0007669"/>
    <property type="project" value="TreeGrafter"/>
</dbReference>
<evidence type="ECO:0000256" key="6">
    <source>
        <dbReference type="ARBA" id="ARBA00022692"/>
    </source>
</evidence>
<dbReference type="SUPFAM" id="SSF81653">
    <property type="entry name" value="Calcium ATPase, transduction domain A"/>
    <property type="match status" value="1"/>
</dbReference>
<dbReference type="Gene3D" id="3.40.1110.10">
    <property type="entry name" value="Calcium-transporting ATPase, cytoplasmic domain N"/>
    <property type="match status" value="1"/>
</dbReference>
<feature type="transmembrane region" description="Helical" evidence="18">
    <location>
        <begin position="996"/>
        <end position="1017"/>
    </location>
</feature>
<dbReference type="GO" id="GO:0005886">
    <property type="term" value="C:plasma membrane"/>
    <property type="evidence" value="ECO:0007669"/>
    <property type="project" value="TreeGrafter"/>
</dbReference>
<feature type="transmembrane region" description="Helical" evidence="18">
    <location>
        <begin position="372"/>
        <end position="399"/>
    </location>
</feature>
<feature type="transmembrane region" description="Helical" evidence="18">
    <location>
        <begin position="952"/>
        <end position="972"/>
    </location>
</feature>
<dbReference type="STRING" id="1344416.A0A139A0Q7"/>
<dbReference type="SFLD" id="SFLDG00002">
    <property type="entry name" value="C1.7:_P-type_atpase_like"/>
    <property type="match status" value="1"/>
</dbReference>
<feature type="transmembrane region" description="Helical" evidence="18">
    <location>
        <begin position="323"/>
        <end position="344"/>
    </location>
</feature>
<dbReference type="PANTHER" id="PTHR24093:SF369">
    <property type="entry name" value="CALCIUM-TRANSPORTING ATPASE"/>
    <property type="match status" value="1"/>
</dbReference>
<feature type="transmembrane region" description="Helical" evidence="18">
    <location>
        <begin position="1101"/>
        <end position="1121"/>
    </location>
</feature>
<evidence type="ECO:0000313" key="20">
    <source>
        <dbReference type="EMBL" id="KXS10322.1"/>
    </source>
</evidence>
<dbReference type="EC" id="7.2.2.10" evidence="2"/>
<keyword evidence="3" id="KW-0813">Transport</keyword>
<dbReference type="GO" id="GO:0005774">
    <property type="term" value="C:vacuolar membrane"/>
    <property type="evidence" value="ECO:0007669"/>
    <property type="project" value="UniProtKB-SubCell"/>
</dbReference>
<dbReference type="FunFam" id="3.40.50.1000:FF:000018">
    <property type="entry name" value="Calcium-transporting ATPase"/>
    <property type="match status" value="1"/>
</dbReference>
<evidence type="ECO:0000256" key="10">
    <source>
        <dbReference type="ARBA" id="ARBA00022840"/>
    </source>
</evidence>
<dbReference type="GO" id="GO:0016887">
    <property type="term" value="F:ATP hydrolysis activity"/>
    <property type="evidence" value="ECO:0007669"/>
    <property type="project" value="InterPro"/>
</dbReference>
<dbReference type="PRINTS" id="PR00119">
    <property type="entry name" value="CATATPASE"/>
</dbReference>
<keyword evidence="4" id="KW-0926">Vacuole</keyword>
<keyword evidence="15 18" id="KW-0472">Membrane</keyword>
<dbReference type="GO" id="GO:0005524">
    <property type="term" value="F:ATP binding"/>
    <property type="evidence" value="ECO:0007669"/>
    <property type="project" value="UniProtKB-KW"/>
</dbReference>
<evidence type="ECO:0000256" key="11">
    <source>
        <dbReference type="ARBA" id="ARBA00022842"/>
    </source>
</evidence>
<evidence type="ECO:0000256" key="1">
    <source>
        <dbReference type="ARBA" id="ARBA00004128"/>
    </source>
</evidence>
<evidence type="ECO:0000256" key="18">
    <source>
        <dbReference type="SAM" id="Phobius"/>
    </source>
</evidence>
<evidence type="ECO:0000256" key="2">
    <source>
        <dbReference type="ARBA" id="ARBA00012790"/>
    </source>
</evidence>
<keyword evidence="9" id="KW-0106">Calcium</keyword>
<dbReference type="SFLD" id="SFLDS00003">
    <property type="entry name" value="Haloacid_Dehalogenase"/>
    <property type="match status" value="1"/>
</dbReference>
<dbReference type="GO" id="GO:0046872">
    <property type="term" value="F:metal ion binding"/>
    <property type="evidence" value="ECO:0007669"/>
    <property type="project" value="UniProtKB-KW"/>
</dbReference>
<dbReference type="SUPFAM" id="SSF56784">
    <property type="entry name" value="HAD-like"/>
    <property type="match status" value="1"/>
</dbReference>
<dbReference type="Pfam" id="PF00122">
    <property type="entry name" value="E1-E2_ATPase"/>
    <property type="match status" value="1"/>
</dbReference>
<evidence type="ECO:0000256" key="7">
    <source>
        <dbReference type="ARBA" id="ARBA00022723"/>
    </source>
</evidence>
<feature type="region of interest" description="Disordered" evidence="17">
    <location>
        <begin position="1249"/>
        <end position="1316"/>
    </location>
</feature>
<name>A0A139A0Q7_GONPJ</name>
<dbReference type="InterPro" id="IPR036412">
    <property type="entry name" value="HAD-like_sf"/>
</dbReference>